<dbReference type="SUPFAM" id="SSF81301">
    <property type="entry name" value="Nucleotidyltransferase"/>
    <property type="match status" value="1"/>
</dbReference>
<comment type="caution">
    <text evidence="1">The sequence shown here is derived from an EMBL/GenBank/DDBJ whole genome shotgun (WGS) entry which is preliminary data.</text>
</comment>
<evidence type="ECO:0008006" key="3">
    <source>
        <dbReference type="Google" id="ProtNLM"/>
    </source>
</evidence>
<evidence type="ECO:0000313" key="2">
    <source>
        <dbReference type="Proteomes" id="UP000265801"/>
    </source>
</evidence>
<name>A0A3A1R4C7_9BACI</name>
<dbReference type="InterPro" id="IPR007530">
    <property type="entry name" value="Aminoglycoside_adenylylTfrase"/>
</dbReference>
<dbReference type="RefSeq" id="WP_119546649.1">
    <property type="nucleotide sequence ID" value="NZ_QXIR01000010.1"/>
</dbReference>
<dbReference type="OrthoDB" id="2427280at2"/>
<reference evidence="1 2" key="1">
    <citation type="submission" date="2018-09" db="EMBL/GenBank/DDBJ databases">
        <title>Bacillus saliacetes sp. nov., isolated from Thai shrimp paste (Ka-pi).</title>
        <authorList>
            <person name="Daroonpunt R."/>
            <person name="Tanasupawat S."/>
            <person name="Yiamsombut S."/>
        </authorList>
    </citation>
    <scope>NUCLEOTIDE SEQUENCE [LARGE SCALE GENOMIC DNA]</scope>
    <source>
        <strain evidence="1 2">SKP7-4</strain>
    </source>
</reference>
<dbReference type="Gene3D" id="1.20.120.330">
    <property type="entry name" value="Nucleotidyltransferases domain 2"/>
    <property type="match status" value="1"/>
</dbReference>
<dbReference type="AlphaFoldDB" id="A0A3A1R4C7"/>
<gene>
    <name evidence="1" type="ORF">D3H55_09365</name>
</gene>
<dbReference type="Proteomes" id="UP000265801">
    <property type="component" value="Unassembled WGS sequence"/>
</dbReference>
<dbReference type="Pfam" id="PF04439">
    <property type="entry name" value="Adenyl_transf"/>
    <property type="match status" value="1"/>
</dbReference>
<dbReference type="Gene3D" id="3.30.460.10">
    <property type="entry name" value="Beta Polymerase, domain 2"/>
    <property type="match status" value="1"/>
</dbReference>
<dbReference type="EMBL" id="QXIR01000010">
    <property type="protein sequence ID" value="RIW34711.1"/>
    <property type="molecule type" value="Genomic_DNA"/>
</dbReference>
<organism evidence="1 2">
    <name type="scientific">Bacillus salacetis</name>
    <dbReference type="NCBI Taxonomy" id="2315464"/>
    <lineage>
        <taxon>Bacteria</taxon>
        <taxon>Bacillati</taxon>
        <taxon>Bacillota</taxon>
        <taxon>Bacilli</taxon>
        <taxon>Bacillales</taxon>
        <taxon>Bacillaceae</taxon>
        <taxon>Bacillus</taxon>
    </lineage>
</organism>
<accession>A0A3A1R4C7</accession>
<evidence type="ECO:0000313" key="1">
    <source>
        <dbReference type="EMBL" id="RIW34711.1"/>
    </source>
</evidence>
<protein>
    <recommendedName>
        <fullName evidence="3">Nucleotidyltransferase domain-containing protein</fullName>
    </recommendedName>
</protein>
<sequence length="280" mass="32863">MGCAGFNSKHEKRDLKLPKGRKQIKEEIERDLLHDRNVTGLFYGGSIGTGSTDLYSDIDLRIVVKSEVFELYRSNKKNRAHNWGEVIFYEDSPVSSHSVAHFKEFIKVDSFYYTQKDLKPSVWLKEIEIIHDEDHFLHELQRKSNELQYASSIDEFEIWRSKFFAHSHEVYRGMKRGEFLYAMSSIDSLRFILTSGWFMESGKQPNNPGYWAKLGGSRSRLEAWQEVFLEKTHCSPEEESIRKSLCILIEEFKRIHHVLCKKFGIEENKEQIAAIFNLIL</sequence>
<proteinExistence type="predicted"/>
<dbReference type="SUPFAM" id="SSF81631">
    <property type="entry name" value="PAP/OAS1 substrate-binding domain"/>
    <property type="match status" value="1"/>
</dbReference>
<keyword evidence="2" id="KW-1185">Reference proteome</keyword>
<dbReference type="InterPro" id="IPR043519">
    <property type="entry name" value="NT_sf"/>
</dbReference>